<feature type="region of interest" description="Disordered" evidence="1">
    <location>
        <begin position="188"/>
        <end position="294"/>
    </location>
</feature>
<evidence type="ECO:0000313" key="2">
    <source>
        <dbReference type="EMBL" id="AJR28435.1"/>
    </source>
</evidence>
<evidence type="ECO:0000256" key="1">
    <source>
        <dbReference type="SAM" id="MobiDB-lite"/>
    </source>
</evidence>
<accession>A0A0D3R1T5</accession>
<name>A0A0D3R1T5_9RHAB</name>
<feature type="compositionally biased region" description="Polar residues" evidence="1">
    <location>
        <begin position="103"/>
        <end position="112"/>
    </location>
</feature>
<dbReference type="EMBL" id="KM205003">
    <property type="protein sequence ID" value="AJR28435.1"/>
    <property type="molecule type" value="Viral_cRNA"/>
</dbReference>
<feature type="compositionally biased region" description="Basic and acidic residues" evidence="1">
    <location>
        <begin position="282"/>
        <end position="294"/>
    </location>
</feature>
<feature type="region of interest" description="Disordered" evidence="1">
    <location>
        <begin position="84"/>
        <end position="112"/>
    </location>
</feature>
<protein>
    <submittedName>
        <fullName evidence="2">Phosphoprotein</fullName>
    </submittedName>
</protein>
<feature type="compositionally biased region" description="Polar residues" evidence="1">
    <location>
        <begin position="199"/>
        <end position="214"/>
    </location>
</feature>
<feature type="compositionally biased region" description="Basic and acidic residues" evidence="1">
    <location>
        <begin position="188"/>
        <end position="197"/>
    </location>
</feature>
<dbReference type="Proteomes" id="UP000100115">
    <property type="component" value="Segment"/>
</dbReference>
<evidence type="ECO:0000313" key="3">
    <source>
        <dbReference type="Proteomes" id="UP000100115"/>
    </source>
</evidence>
<feature type="compositionally biased region" description="Basic and acidic residues" evidence="1">
    <location>
        <begin position="220"/>
        <end position="230"/>
    </location>
</feature>
<sequence>MAYSTGLIKGEVSQGLSNAFKDAGIHQIELNKEYDNLSILGANMSALNKMFDTEDDGLSDTNTNSSKNSILQASDMFIGNDEYESDDSHHFLSSPSPDKGSSEEGSNIQEFNFQIPRTKVGKEKAYRRGVIDLLDFLQRHRFIEEFRMEGLNEDIVCIIPTRGMIPTKTPPTLDDKIHLANDQSIEKEEILQKDKTSKPNKSTKQPNKQETQPVNAKHPGTKEDQKEQKQKQIQVPIKNKQEKEDLKEIVKTNKDKENKASKESMAKTDKPKEGNTTASKQGLEKKKIRQTSEEGHKSFDYANTYGTKVTVKTARYCKTCNPNTRKNATVYLDHLYERHSHEVALIKSLAYPI</sequence>
<organism evidence="2 3">
    <name type="scientific">Harlingen virus</name>
    <dbReference type="NCBI Taxonomy" id="1620891"/>
    <lineage>
        <taxon>Viruses</taxon>
        <taxon>Riboviria</taxon>
        <taxon>Orthornavirae</taxon>
        <taxon>Negarnaviricota</taxon>
        <taxon>Haploviricotina</taxon>
        <taxon>Monjiviricetes</taxon>
        <taxon>Mononegavirales</taxon>
        <taxon>Rhabdoviridae</taxon>
        <taxon>Alpharhabdovirinae</taxon>
        <taxon>Barhavirus</taxon>
        <taxon>Barhavirus bahia</taxon>
    </lineage>
</organism>
<reference evidence="2 3" key="1">
    <citation type="journal article" date="2015" name="PLoS Pathog.">
        <title>Evolution of genome size and complexity in the rhabdoviridae.</title>
        <authorList>
            <person name="Walker P.J."/>
            <person name="Firth C."/>
            <person name="Widen S.G."/>
            <person name="Blasdell K.R."/>
            <person name="Guzman H."/>
            <person name="Wood T.G."/>
            <person name="Paradkar P.N."/>
            <person name="Holmes E.C."/>
            <person name="Tesh R.B."/>
            <person name="Vasilakis N."/>
        </authorList>
    </citation>
    <scope>NUCLEOTIDE SEQUENCE [LARGE SCALE GENOMIC DNA]</scope>
    <source>
        <strain evidence="2">PV01-3828</strain>
    </source>
</reference>
<feature type="compositionally biased region" description="Basic and acidic residues" evidence="1">
    <location>
        <begin position="239"/>
        <end position="273"/>
    </location>
</feature>
<proteinExistence type="predicted"/>